<sequence length="478" mass="54159">MEFIKDDDGDYYNEPVSPTGQCLNTSVLSMSVLGVLESEVPIDESKIMSFLQDVFLHINPRFCSIMVDVDGEKQWKKVEVKLTDHVHVPIFPSGVLPPESYDLYLGDYISKVVLEKYPEDKPLWEVHIIKYPTSTAAGNLIFKLHHALGDGYSFMSAFLSCLQRADDPSLPLTFPSRRGSERKGIDNYYKSALRWVSQKLTSAFYAVKDLGWSAFVEDDRTPIRSGNSGVEFLPMDISSLIFSLDEIKLIKNKLNVTINDVTCGIVFFATRLYMQEIINNNQKSSSAASCRALVLVNTRITHGDYKPVKQMIGPNSEMPWGNRIAFMPVSMPNLTEISNPLDFVFEAQKRIKRKRSSFSVYFYNKLFEIVNKLRGHEAASRYMHNRLMKSSLMISNMIGPVEKIALADHPIKGVYFMVLGIPQDIIITIVSYMGDLRISFGTQKGFIDPQKFKSCLKNAFEMILEVTDKIPIQTKASL</sequence>
<dbReference type="InterPro" id="IPR004255">
    <property type="entry name" value="O-acyltransferase_WSD1_N"/>
</dbReference>
<gene>
    <name evidence="13" type="ORF">DVH24_028566</name>
</gene>
<dbReference type="GO" id="GO:0047196">
    <property type="term" value="F:long-chain-alcohol O-fatty-acyltransferase activity"/>
    <property type="evidence" value="ECO:0007669"/>
    <property type="project" value="UniProtKB-EC"/>
</dbReference>
<comment type="similarity">
    <text evidence="8">In the N-terminal section; belongs to the long-chain O-acyltransferase family.</text>
</comment>
<dbReference type="STRING" id="3750.A0A498IUX2"/>
<dbReference type="Proteomes" id="UP000290289">
    <property type="component" value="Chromosome 10"/>
</dbReference>
<dbReference type="Pfam" id="PF06974">
    <property type="entry name" value="WS_DGAT_C"/>
    <property type="match status" value="1"/>
</dbReference>
<evidence type="ECO:0000256" key="6">
    <source>
        <dbReference type="ARBA" id="ARBA00022824"/>
    </source>
</evidence>
<evidence type="ECO:0000256" key="3">
    <source>
        <dbReference type="ARBA" id="ARBA00004771"/>
    </source>
</evidence>
<comment type="subcellular location">
    <subcellularLocation>
        <location evidence="1">Cell membrane</location>
        <topology evidence="1">Single-pass membrane protein</topology>
    </subcellularLocation>
    <subcellularLocation>
        <location evidence="2">Endoplasmic reticulum membrane</location>
    </subcellularLocation>
</comment>
<proteinExistence type="inferred from homology"/>
<dbReference type="GO" id="GO:0005789">
    <property type="term" value="C:endoplasmic reticulum membrane"/>
    <property type="evidence" value="ECO:0007669"/>
    <property type="project" value="UniProtKB-SubCell"/>
</dbReference>
<keyword evidence="14" id="KW-1185">Reference proteome</keyword>
<dbReference type="EMBL" id="RDQH01000336">
    <property type="protein sequence ID" value="RXH87066.1"/>
    <property type="molecule type" value="Genomic_DNA"/>
</dbReference>
<dbReference type="GO" id="GO:0004144">
    <property type="term" value="F:diacylglycerol O-acyltransferase activity"/>
    <property type="evidence" value="ECO:0007669"/>
    <property type="project" value="UniProtKB-EC"/>
</dbReference>
<keyword evidence="6" id="KW-0256">Endoplasmic reticulum</keyword>
<keyword evidence="7" id="KW-0012">Acyltransferase</keyword>
<dbReference type="PANTHER" id="PTHR31650:SF34">
    <property type="entry name" value="O-ACYLTRANSFERASE WSD1-LIKE ISOFORM X1"/>
    <property type="match status" value="1"/>
</dbReference>
<comment type="pathway">
    <text evidence="4">Lipid metabolism.</text>
</comment>
<comment type="pathway">
    <text evidence="3">Glycerolipid metabolism; triacylglycerol biosynthesis.</text>
</comment>
<dbReference type="GO" id="GO:0019432">
    <property type="term" value="P:triglyceride biosynthetic process"/>
    <property type="evidence" value="ECO:0007669"/>
    <property type="project" value="UniProtKB-UniPathway"/>
</dbReference>
<evidence type="ECO:0000256" key="1">
    <source>
        <dbReference type="ARBA" id="ARBA00004162"/>
    </source>
</evidence>
<evidence type="ECO:0000256" key="2">
    <source>
        <dbReference type="ARBA" id="ARBA00004586"/>
    </source>
</evidence>
<evidence type="ECO:0000256" key="10">
    <source>
        <dbReference type="ARBA" id="ARBA00048109"/>
    </source>
</evidence>
<comment type="caution">
    <text evidence="13">The sequence shown here is derived from an EMBL/GenBank/DDBJ whole genome shotgun (WGS) entry which is preliminary data.</text>
</comment>
<evidence type="ECO:0000256" key="9">
    <source>
        <dbReference type="ARBA" id="ARBA00047604"/>
    </source>
</evidence>
<evidence type="ECO:0000313" key="14">
    <source>
        <dbReference type="Proteomes" id="UP000290289"/>
    </source>
</evidence>
<dbReference type="AlphaFoldDB" id="A0A498IUX2"/>
<dbReference type="UniPathway" id="UPA00282"/>
<dbReference type="InterPro" id="IPR009721">
    <property type="entry name" value="O-acyltransferase_WSD1_C"/>
</dbReference>
<dbReference type="InterPro" id="IPR045034">
    <property type="entry name" value="O-acyltransferase_WSD1-like"/>
</dbReference>
<dbReference type="PANTHER" id="PTHR31650">
    <property type="entry name" value="O-ACYLTRANSFERASE (WSD1-LIKE) FAMILY PROTEIN"/>
    <property type="match status" value="1"/>
</dbReference>
<evidence type="ECO:0000256" key="7">
    <source>
        <dbReference type="ARBA" id="ARBA00023315"/>
    </source>
</evidence>
<keyword evidence="5" id="KW-0808">Transferase</keyword>
<feature type="domain" description="O-acyltransferase WSD1 C-terminal" evidence="12">
    <location>
        <begin position="320"/>
        <end position="463"/>
    </location>
</feature>
<evidence type="ECO:0000256" key="4">
    <source>
        <dbReference type="ARBA" id="ARBA00005189"/>
    </source>
</evidence>
<feature type="domain" description="O-acyltransferase WSD1-like N-terminal" evidence="11">
    <location>
        <begin position="106"/>
        <end position="261"/>
    </location>
</feature>
<evidence type="ECO:0000259" key="11">
    <source>
        <dbReference type="Pfam" id="PF03007"/>
    </source>
</evidence>
<evidence type="ECO:0000259" key="12">
    <source>
        <dbReference type="Pfam" id="PF06974"/>
    </source>
</evidence>
<reference evidence="13 14" key="1">
    <citation type="submission" date="2018-10" db="EMBL/GenBank/DDBJ databases">
        <title>A high-quality apple genome assembly.</title>
        <authorList>
            <person name="Hu J."/>
        </authorList>
    </citation>
    <scope>NUCLEOTIDE SEQUENCE [LARGE SCALE GENOMIC DNA]</scope>
    <source>
        <strain evidence="14">cv. HFTH1</strain>
        <tissue evidence="13">Young leaf</tissue>
    </source>
</reference>
<comment type="catalytic activity">
    <reaction evidence="10">
        <text>an acyl-CoA + a 1,2-diacyl-sn-glycerol = a triacyl-sn-glycerol + CoA</text>
        <dbReference type="Rhea" id="RHEA:10868"/>
        <dbReference type="ChEBI" id="CHEBI:17815"/>
        <dbReference type="ChEBI" id="CHEBI:57287"/>
        <dbReference type="ChEBI" id="CHEBI:58342"/>
        <dbReference type="ChEBI" id="CHEBI:64615"/>
        <dbReference type="EC" id="2.3.1.20"/>
    </reaction>
</comment>
<evidence type="ECO:0000256" key="8">
    <source>
        <dbReference type="ARBA" id="ARBA00024360"/>
    </source>
</evidence>
<name>A0A498IUX2_MALDO</name>
<accession>A0A498IUX2</accession>
<evidence type="ECO:0000313" key="13">
    <source>
        <dbReference type="EMBL" id="RXH87066.1"/>
    </source>
</evidence>
<dbReference type="GO" id="GO:0005886">
    <property type="term" value="C:plasma membrane"/>
    <property type="evidence" value="ECO:0007669"/>
    <property type="project" value="UniProtKB-SubCell"/>
</dbReference>
<evidence type="ECO:0000256" key="5">
    <source>
        <dbReference type="ARBA" id="ARBA00022679"/>
    </source>
</evidence>
<dbReference type="Pfam" id="PF03007">
    <property type="entry name" value="WS_DGAT_cat"/>
    <property type="match status" value="1"/>
</dbReference>
<protein>
    <submittedName>
        <fullName evidence="13">Uncharacterized protein</fullName>
    </submittedName>
</protein>
<comment type="catalytic activity">
    <reaction evidence="9">
        <text>a long chain fatty alcohol + a fatty acyl-CoA = a long-chain alcohol wax ester + CoA</text>
        <dbReference type="Rhea" id="RHEA:38443"/>
        <dbReference type="ChEBI" id="CHEBI:17135"/>
        <dbReference type="ChEBI" id="CHEBI:57287"/>
        <dbReference type="ChEBI" id="CHEBI:77636"/>
        <dbReference type="ChEBI" id="CHEBI:235323"/>
        <dbReference type="EC" id="2.3.1.75"/>
    </reaction>
</comment>
<organism evidence="13 14">
    <name type="scientific">Malus domestica</name>
    <name type="common">Apple</name>
    <name type="synonym">Pyrus malus</name>
    <dbReference type="NCBI Taxonomy" id="3750"/>
    <lineage>
        <taxon>Eukaryota</taxon>
        <taxon>Viridiplantae</taxon>
        <taxon>Streptophyta</taxon>
        <taxon>Embryophyta</taxon>
        <taxon>Tracheophyta</taxon>
        <taxon>Spermatophyta</taxon>
        <taxon>Magnoliopsida</taxon>
        <taxon>eudicotyledons</taxon>
        <taxon>Gunneridae</taxon>
        <taxon>Pentapetalae</taxon>
        <taxon>rosids</taxon>
        <taxon>fabids</taxon>
        <taxon>Rosales</taxon>
        <taxon>Rosaceae</taxon>
        <taxon>Amygdaloideae</taxon>
        <taxon>Maleae</taxon>
        <taxon>Malus</taxon>
    </lineage>
</organism>